<dbReference type="GO" id="GO:0016491">
    <property type="term" value="F:oxidoreductase activity"/>
    <property type="evidence" value="ECO:0007669"/>
    <property type="project" value="UniProtKB-KW"/>
</dbReference>
<protein>
    <submittedName>
        <fullName evidence="4">Short-chain dehydrogenase/reductase SDR</fullName>
    </submittedName>
</protein>
<evidence type="ECO:0000256" key="2">
    <source>
        <dbReference type="ARBA" id="ARBA00023002"/>
    </source>
</evidence>
<dbReference type="InterPro" id="IPR002347">
    <property type="entry name" value="SDR_fam"/>
</dbReference>
<proteinExistence type="inferred from homology"/>
<gene>
    <name evidence="4" type="ORF">AFR_38585</name>
</gene>
<dbReference type="Proteomes" id="UP000017746">
    <property type="component" value="Chromosome"/>
</dbReference>
<evidence type="ECO:0000313" key="4">
    <source>
        <dbReference type="EMBL" id="AGZ45971.1"/>
    </source>
</evidence>
<evidence type="ECO:0000259" key="3">
    <source>
        <dbReference type="SMART" id="SM00822"/>
    </source>
</evidence>
<dbReference type="eggNOG" id="COG4221">
    <property type="taxonomic scope" value="Bacteria"/>
</dbReference>
<dbReference type="SMART" id="SM00822">
    <property type="entry name" value="PKS_KR"/>
    <property type="match status" value="1"/>
</dbReference>
<dbReference type="HOGENOM" id="CLU_096355_0_0_11"/>
<dbReference type="AlphaFoldDB" id="U5WDE6"/>
<dbReference type="RefSeq" id="WP_023562305.1">
    <property type="nucleotide sequence ID" value="NC_022657.1"/>
</dbReference>
<dbReference type="STRING" id="1246995.AFR_38585"/>
<sequence>MTDLEGTTAVVTGASRGFGREISTALVTAGARVVGIARKPDPLHELQDRLGPAFVPIAADAADESLAVEVLTGHRPTVLVLNAGVVPPMGPVDELTWAEFSENWSVDTRHAFEWTRAALRLPLAKGSIVVAMSSGAALRGSPVSGGYAAAKTGVKFISTYAAAESERRDLGLRFATVFPQLTPATEFGAAAVAAYAARQGPTADLPVLTPQQVARHVLDLIGGTAAYVEHALTADGPRELG</sequence>
<dbReference type="PANTHER" id="PTHR42901:SF1">
    <property type="entry name" value="ALCOHOL DEHYDROGENASE"/>
    <property type="match status" value="1"/>
</dbReference>
<dbReference type="SUPFAM" id="SSF51735">
    <property type="entry name" value="NAD(P)-binding Rossmann-fold domains"/>
    <property type="match status" value="1"/>
</dbReference>
<keyword evidence="2" id="KW-0560">Oxidoreductase</keyword>
<keyword evidence="5" id="KW-1185">Reference proteome</keyword>
<reference evidence="4 5" key="1">
    <citation type="journal article" date="2014" name="J. Biotechnol.">
        <title>Complete genome sequence of the actinobacterium Actinoplanes friuliensis HAG 010964, producer of the lipopeptide antibiotic friulimycin.</title>
        <authorList>
            <person name="Ruckert C."/>
            <person name="Szczepanowski R."/>
            <person name="Albersmeier A."/>
            <person name="Goesmann A."/>
            <person name="Fischer N."/>
            <person name="Steinkamper A."/>
            <person name="Puhler A."/>
            <person name="Biener R."/>
            <person name="Schwartz D."/>
            <person name="Kalinowski J."/>
        </authorList>
    </citation>
    <scope>NUCLEOTIDE SEQUENCE [LARGE SCALE GENOMIC DNA]</scope>
    <source>
        <strain evidence="4 5">DSM 7358</strain>
    </source>
</reference>
<dbReference type="KEGG" id="afs:AFR_38585"/>
<dbReference type="OrthoDB" id="7211155at2"/>
<dbReference type="PRINTS" id="PR00081">
    <property type="entry name" value="GDHRDH"/>
</dbReference>
<name>U5WDE6_9ACTN</name>
<comment type="similarity">
    <text evidence="1">Belongs to the short-chain dehydrogenases/reductases (SDR) family.</text>
</comment>
<dbReference type="Pfam" id="PF00106">
    <property type="entry name" value="adh_short"/>
    <property type="match status" value="1"/>
</dbReference>
<feature type="domain" description="Ketoreductase" evidence="3">
    <location>
        <begin position="7"/>
        <end position="187"/>
    </location>
</feature>
<dbReference type="EMBL" id="CP006272">
    <property type="protein sequence ID" value="AGZ45971.1"/>
    <property type="molecule type" value="Genomic_DNA"/>
</dbReference>
<accession>U5WDE6</accession>
<dbReference type="InterPro" id="IPR036291">
    <property type="entry name" value="NAD(P)-bd_dom_sf"/>
</dbReference>
<dbReference type="Gene3D" id="3.40.50.720">
    <property type="entry name" value="NAD(P)-binding Rossmann-like Domain"/>
    <property type="match status" value="1"/>
</dbReference>
<dbReference type="PATRIC" id="fig|1246995.3.peg.7807"/>
<dbReference type="PANTHER" id="PTHR42901">
    <property type="entry name" value="ALCOHOL DEHYDROGENASE"/>
    <property type="match status" value="1"/>
</dbReference>
<evidence type="ECO:0000313" key="5">
    <source>
        <dbReference type="Proteomes" id="UP000017746"/>
    </source>
</evidence>
<evidence type="ECO:0000256" key="1">
    <source>
        <dbReference type="ARBA" id="ARBA00006484"/>
    </source>
</evidence>
<dbReference type="CDD" id="cd05233">
    <property type="entry name" value="SDR_c"/>
    <property type="match status" value="1"/>
</dbReference>
<dbReference type="InterPro" id="IPR057326">
    <property type="entry name" value="KR_dom"/>
</dbReference>
<organism evidence="4 5">
    <name type="scientific">Actinoplanes friuliensis DSM 7358</name>
    <dbReference type="NCBI Taxonomy" id="1246995"/>
    <lineage>
        <taxon>Bacteria</taxon>
        <taxon>Bacillati</taxon>
        <taxon>Actinomycetota</taxon>
        <taxon>Actinomycetes</taxon>
        <taxon>Micromonosporales</taxon>
        <taxon>Micromonosporaceae</taxon>
        <taxon>Actinoplanes</taxon>
    </lineage>
</organism>